<feature type="non-terminal residue" evidence="1">
    <location>
        <position position="1"/>
    </location>
</feature>
<keyword evidence="1" id="KW-0675">Receptor</keyword>
<evidence type="ECO:0000313" key="1">
    <source>
        <dbReference type="EMBL" id="CAB4045535.1"/>
    </source>
</evidence>
<dbReference type="InterPro" id="IPR013783">
    <property type="entry name" value="Ig-like_fold"/>
</dbReference>
<reference evidence="1" key="1">
    <citation type="submission" date="2020-04" db="EMBL/GenBank/DDBJ databases">
        <authorList>
            <person name="Alioto T."/>
            <person name="Alioto T."/>
            <person name="Gomez Garrido J."/>
        </authorList>
    </citation>
    <scope>NUCLEOTIDE SEQUENCE</scope>
    <source>
        <strain evidence="1">A484AB</strain>
    </source>
</reference>
<dbReference type="PROSITE" id="PS50853">
    <property type="entry name" value="FN3"/>
    <property type="match status" value="1"/>
</dbReference>
<organism evidence="1 2">
    <name type="scientific">Paramuricea clavata</name>
    <name type="common">Red gorgonian</name>
    <name type="synonym">Violescent sea-whip</name>
    <dbReference type="NCBI Taxonomy" id="317549"/>
    <lineage>
        <taxon>Eukaryota</taxon>
        <taxon>Metazoa</taxon>
        <taxon>Cnidaria</taxon>
        <taxon>Anthozoa</taxon>
        <taxon>Octocorallia</taxon>
        <taxon>Malacalcyonacea</taxon>
        <taxon>Plexauridae</taxon>
        <taxon>Paramuricea</taxon>
    </lineage>
</organism>
<dbReference type="CDD" id="cd00063">
    <property type="entry name" value="FN3"/>
    <property type="match status" value="1"/>
</dbReference>
<dbReference type="EMBL" id="CACRXK020040125">
    <property type="protein sequence ID" value="CAB4045535.1"/>
    <property type="molecule type" value="Genomic_DNA"/>
</dbReference>
<dbReference type="InterPro" id="IPR003961">
    <property type="entry name" value="FN3_dom"/>
</dbReference>
<name>A0A6S7KJ80_PARCT</name>
<keyword evidence="2" id="KW-1185">Reference proteome</keyword>
<dbReference type="OrthoDB" id="5985842at2759"/>
<comment type="caution">
    <text evidence="1">The sequence shown here is derived from an EMBL/GenBank/DDBJ whole genome shotgun (WGS) entry which is preliminary data.</text>
</comment>
<accession>A0A6S7KJ80</accession>
<protein>
    <submittedName>
        <fullName evidence="1">Receptor-type tyrosine- phosphatase delta-like isoform X1</fullName>
    </submittedName>
</protein>
<dbReference type="Gene3D" id="2.60.40.10">
    <property type="entry name" value="Immunoglobulins"/>
    <property type="match status" value="1"/>
</dbReference>
<gene>
    <name evidence="1" type="ORF">PACLA_8A069555</name>
</gene>
<dbReference type="SUPFAM" id="SSF49265">
    <property type="entry name" value="Fibronectin type III"/>
    <property type="match status" value="1"/>
</dbReference>
<evidence type="ECO:0000313" key="2">
    <source>
        <dbReference type="Proteomes" id="UP001152795"/>
    </source>
</evidence>
<dbReference type="SMART" id="SM00060">
    <property type="entry name" value="FN3"/>
    <property type="match status" value="1"/>
</dbReference>
<sequence length="105" mass="11706">LLPDQPLNLKVTDIKSRSAEISWLDSANTGDGNLTGVWIKLKKENSLILKTTTDKVNKYKLDKLTPYTTYEISVAVRNKHGFGEETITSFTTSEEGEIDKSVDNS</sequence>
<dbReference type="Pfam" id="PF00041">
    <property type="entry name" value="fn3"/>
    <property type="match status" value="1"/>
</dbReference>
<dbReference type="InterPro" id="IPR036116">
    <property type="entry name" value="FN3_sf"/>
</dbReference>
<dbReference type="AlphaFoldDB" id="A0A6S7KJ80"/>
<dbReference type="Proteomes" id="UP001152795">
    <property type="component" value="Unassembled WGS sequence"/>
</dbReference>
<proteinExistence type="predicted"/>